<comment type="caution">
    <text evidence="9">The sequence shown here is derived from an EMBL/GenBank/DDBJ whole genome shotgun (WGS) entry which is preliminary data.</text>
</comment>
<evidence type="ECO:0000313" key="10">
    <source>
        <dbReference type="Proteomes" id="UP000012589"/>
    </source>
</evidence>
<evidence type="ECO:0000256" key="4">
    <source>
        <dbReference type="ARBA" id="ARBA00022692"/>
    </source>
</evidence>
<dbReference type="eggNOG" id="COG1215">
    <property type="taxonomic scope" value="Bacteria"/>
</dbReference>
<dbReference type="InterPro" id="IPR050256">
    <property type="entry name" value="Glycosyltransferase_2"/>
</dbReference>
<keyword evidence="3" id="KW-0808">Transferase</keyword>
<keyword evidence="4 7" id="KW-0812">Transmembrane</keyword>
<feature type="transmembrane region" description="Helical" evidence="7">
    <location>
        <begin position="270"/>
        <end position="291"/>
    </location>
</feature>
<dbReference type="GO" id="GO:0005886">
    <property type="term" value="C:plasma membrane"/>
    <property type="evidence" value="ECO:0007669"/>
    <property type="project" value="TreeGrafter"/>
</dbReference>
<evidence type="ECO:0000313" key="9">
    <source>
        <dbReference type="EMBL" id="EMZ25177.1"/>
    </source>
</evidence>
<dbReference type="Pfam" id="PF00535">
    <property type="entry name" value="Glycos_transf_2"/>
    <property type="match status" value="1"/>
</dbReference>
<protein>
    <recommendedName>
        <fullName evidence="8">Glycosyltransferase 2-like domain-containing protein</fullName>
    </recommendedName>
</protein>
<dbReference type="PATRIC" id="fig|1235802.3.peg.3091"/>
<dbReference type="HOGENOM" id="CLU_033536_5_0_9"/>
<dbReference type="InterPro" id="IPR029044">
    <property type="entry name" value="Nucleotide-diphossugar_trans"/>
</dbReference>
<evidence type="ECO:0000256" key="3">
    <source>
        <dbReference type="ARBA" id="ARBA00022679"/>
    </source>
</evidence>
<dbReference type="InterPro" id="IPR001173">
    <property type="entry name" value="Glyco_trans_2-like"/>
</dbReference>
<dbReference type="PANTHER" id="PTHR48090">
    <property type="entry name" value="UNDECAPRENYL-PHOSPHATE 4-DEOXY-4-FORMAMIDO-L-ARABINOSE TRANSFERASE-RELATED"/>
    <property type="match status" value="1"/>
</dbReference>
<organism evidence="9 10">
    <name type="scientific">Eubacterium plexicaudatum ASF492</name>
    <dbReference type="NCBI Taxonomy" id="1235802"/>
    <lineage>
        <taxon>Bacteria</taxon>
        <taxon>Bacillati</taxon>
        <taxon>Bacillota</taxon>
        <taxon>Clostridia</taxon>
        <taxon>Eubacteriales</taxon>
        <taxon>Eubacteriaceae</taxon>
        <taxon>Eubacterium</taxon>
    </lineage>
</organism>
<gene>
    <name evidence="9" type="ORF">C823_02926</name>
</gene>
<keyword evidence="6 7" id="KW-0472">Membrane</keyword>
<accession>N2A740</accession>
<dbReference type="PANTHER" id="PTHR48090:SF1">
    <property type="entry name" value="PROPHAGE BACTOPRENOL GLUCOSYL TRANSFERASE HOMOLOG"/>
    <property type="match status" value="1"/>
</dbReference>
<feature type="transmembrane region" description="Helical" evidence="7">
    <location>
        <begin position="240"/>
        <end position="258"/>
    </location>
</feature>
<dbReference type="SUPFAM" id="SSF53448">
    <property type="entry name" value="Nucleotide-diphospho-sugar transferases"/>
    <property type="match status" value="1"/>
</dbReference>
<dbReference type="AlphaFoldDB" id="N2A740"/>
<evidence type="ECO:0000256" key="1">
    <source>
        <dbReference type="ARBA" id="ARBA00004141"/>
    </source>
</evidence>
<evidence type="ECO:0000256" key="6">
    <source>
        <dbReference type="ARBA" id="ARBA00023136"/>
    </source>
</evidence>
<evidence type="ECO:0000256" key="7">
    <source>
        <dbReference type="SAM" id="Phobius"/>
    </source>
</evidence>
<sequence>MINKEKNFISVVIYVHNAEKTIKTFLETVIDTLEKNFEHCEIICVNDESTDDSKKIIEEVSSKTTTASLSVVNMSYFHGLELAMNAGVDLSIGDFVFEFDNAVADFDTDEIMNIYKRAMQGYDIVAAVPDTKEKFFSGLFYRVFEKYSGAEYKMHTESFRILSRRVINRIVSMNKTVLYRKAIYATQGLKIAQVIYRVKEGGAGSVLYDKQVREYRRRLAMDSLILFTEVGYRFSANMTIFMMVMSVFMASYTLAVYVKLQPVAGWTTTILFLSVAFFCLFAILTVIIKYLQIIVNLVFRKKHYNFESIEKMTESSNFGKV</sequence>
<dbReference type="OrthoDB" id="9807778at2"/>
<dbReference type="EMBL" id="AQFT01000090">
    <property type="protein sequence ID" value="EMZ25177.1"/>
    <property type="molecule type" value="Genomic_DNA"/>
</dbReference>
<evidence type="ECO:0000256" key="2">
    <source>
        <dbReference type="ARBA" id="ARBA00022676"/>
    </source>
</evidence>
<dbReference type="STRING" id="1235802.C823_02926"/>
<name>N2A740_9FIRM</name>
<dbReference type="GO" id="GO:0016757">
    <property type="term" value="F:glycosyltransferase activity"/>
    <property type="evidence" value="ECO:0007669"/>
    <property type="project" value="UniProtKB-KW"/>
</dbReference>
<keyword evidence="10" id="KW-1185">Reference proteome</keyword>
<keyword evidence="5 7" id="KW-1133">Transmembrane helix</keyword>
<feature type="domain" description="Glycosyltransferase 2-like" evidence="8">
    <location>
        <begin position="10"/>
        <end position="132"/>
    </location>
</feature>
<comment type="subcellular location">
    <subcellularLocation>
        <location evidence="1">Membrane</location>
        <topology evidence="1">Multi-pass membrane protein</topology>
    </subcellularLocation>
</comment>
<evidence type="ECO:0000259" key="8">
    <source>
        <dbReference type="Pfam" id="PF00535"/>
    </source>
</evidence>
<proteinExistence type="predicted"/>
<keyword evidence="2" id="KW-0328">Glycosyltransferase</keyword>
<dbReference type="Gene3D" id="3.90.550.10">
    <property type="entry name" value="Spore Coat Polysaccharide Biosynthesis Protein SpsA, Chain A"/>
    <property type="match status" value="1"/>
</dbReference>
<dbReference type="Proteomes" id="UP000012589">
    <property type="component" value="Unassembled WGS sequence"/>
</dbReference>
<reference evidence="9 10" key="1">
    <citation type="journal article" date="2014" name="Genome Announc.">
        <title>Draft genome sequences of the altered schaedler flora, a defined bacterial community from gnotobiotic mice.</title>
        <authorList>
            <person name="Wannemuehler M.J."/>
            <person name="Overstreet A.M."/>
            <person name="Ward D.V."/>
            <person name="Phillips G.J."/>
        </authorList>
    </citation>
    <scope>NUCLEOTIDE SEQUENCE [LARGE SCALE GENOMIC DNA]</scope>
    <source>
        <strain evidence="9 10">ASF492</strain>
    </source>
</reference>
<evidence type="ECO:0000256" key="5">
    <source>
        <dbReference type="ARBA" id="ARBA00022989"/>
    </source>
</evidence>